<feature type="transmembrane region" description="Helical" evidence="9">
    <location>
        <begin position="259"/>
        <end position="280"/>
    </location>
</feature>
<dbReference type="PANTHER" id="PTHR11785">
    <property type="entry name" value="AMINO ACID TRANSPORTER"/>
    <property type="match status" value="1"/>
</dbReference>
<organism evidence="10 11">
    <name type="scientific">Bugula neritina</name>
    <name type="common">Brown bryozoan</name>
    <name type="synonym">Sertularia neritina</name>
    <dbReference type="NCBI Taxonomy" id="10212"/>
    <lineage>
        <taxon>Eukaryota</taxon>
        <taxon>Metazoa</taxon>
        <taxon>Spiralia</taxon>
        <taxon>Lophotrochozoa</taxon>
        <taxon>Bryozoa</taxon>
        <taxon>Gymnolaemata</taxon>
        <taxon>Cheilostomatida</taxon>
        <taxon>Flustrina</taxon>
        <taxon>Buguloidea</taxon>
        <taxon>Bugulidae</taxon>
        <taxon>Bugula</taxon>
    </lineage>
</organism>
<feature type="transmembrane region" description="Helical" evidence="9">
    <location>
        <begin position="35"/>
        <end position="55"/>
    </location>
</feature>
<dbReference type="InterPro" id="IPR002293">
    <property type="entry name" value="AA/rel_permease1"/>
</dbReference>
<dbReference type="Pfam" id="PF13520">
    <property type="entry name" value="AA_permease_2"/>
    <property type="match status" value="1"/>
</dbReference>
<comment type="similarity">
    <text evidence="2">Belongs to the amino acid-polyamine-organocation (APC) superfamily. L-type amino acid transporter (LAT) (TC 2.A.3.8) family.</text>
</comment>
<feature type="transmembrane region" description="Helical" evidence="9">
    <location>
        <begin position="226"/>
        <end position="247"/>
    </location>
</feature>
<evidence type="ECO:0000256" key="4">
    <source>
        <dbReference type="ARBA" id="ARBA00022475"/>
    </source>
</evidence>
<accession>A0A7J7IZH6</accession>
<keyword evidence="5 9" id="KW-0812">Transmembrane</keyword>
<feature type="transmembrane region" description="Helical" evidence="9">
    <location>
        <begin position="184"/>
        <end position="206"/>
    </location>
</feature>
<evidence type="ECO:0000256" key="3">
    <source>
        <dbReference type="ARBA" id="ARBA00022448"/>
    </source>
</evidence>
<reference evidence="10" key="1">
    <citation type="submission" date="2020-06" db="EMBL/GenBank/DDBJ databases">
        <title>Draft genome of Bugula neritina, a colonial animal packing powerful symbionts and potential medicines.</title>
        <authorList>
            <person name="Rayko M."/>
        </authorList>
    </citation>
    <scope>NUCLEOTIDE SEQUENCE [LARGE SCALE GENOMIC DNA]</scope>
    <source>
        <strain evidence="10">Kwan_BN1</strain>
    </source>
</reference>
<evidence type="ECO:0000256" key="6">
    <source>
        <dbReference type="ARBA" id="ARBA00022989"/>
    </source>
</evidence>
<feature type="transmembrane region" description="Helical" evidence="9">
    <location>
        <begin position="154"/>
        <end position="172"/>
    </location>
</feature>
<keyword evidence="3" id="KW-0813">Transport</keyword>
<evidence type="ECO:0000313" key="11">
    <source>
        <dbReference type="Proteomes" id="UP000593567"/>
    </source>
</evidence>
<dbReference type="GO" id="GO:0015179">
    <property type="term" value="F:L-amino acid transmembrane transporter activity"/>
    <property type="evidence" value="ECO:0007669"/>
    <property type="project" value="TreeGrafter"/>
</dbReference>
<keyword evidence="7 9" id="KW-0472">Membrane</keyword>
<evidence type="ECO:0000256" key="2">
    <source>
        <dbReference type="ARBA" id="ARBA00007040"/>
    </source>
</evidence>
<sequence length="494" mass="53593">MEKEVGPVYGKTTEPSKSDTMESGDQSGVHMKKELGLFGAVAIIVGTIIGSGIFVSPAGVLKDTGSVGLSLLVWIGCGVLSTIGALCYAELGTTITKSGADYAYLYEAFGPLPAFLQLWVNLIVIRPTSQAIVALTFGNYIIKPAFPECSPPPVAVSLLAAVCIVTLTIINAMSVRVAARVQGLFTVAKLAALVLIIIAGIVFMAMGKVNNFKKPFEGSVTDVKGISLAIYSALFSYAGWNFLNFVTEEIEDSQKTLPRAIYISLPIVSFVYVMANVAYFTRMDVPEIISSLETAVIFGNKFLGVMSWIIPVFVALSCFGGVNGLLFTSGRLFFVGAREGHLPEVMGMIHSKRLTPLPAILFTGALSVIMLMFSDNIYSLINYVSFVQWLSVGGSIAAMIYLRYKRPNMDRPIKFNIAIPIIFIGACIFLLVASLFAAPRDTGLGCLITLTGIPVYFIFIAWKNKPKSFNRIVVSWTNAFQKIFEVVRQTEKCE</sequence>
<comment type="caution">
    <text evidence="10">The sequence shown here is derived from an EMBL/GenBank/DDBJ whole genome shotgun (WGS) entry which is preliminary data.</text>
</comment>
<dbReference type="GO" id="GO:0005886">
    <property type="term" value="C:plasma membrane"/>
    <property type="evidence" value="ECO:0007669"/>
    <property type="project" value="UniProtKB-SubCell"/>
</dbReference>
<dbReference type="InterPro" id="IPR050598">
    <property type="entry name" value="AminoAcid_Transporter"/>
</dbReference>
<feature type="transmembrane region" description="Helical" evidence="9">
    <location>
        <begin position="354"/>
        <end position="374"/>
    </location>
</feature>
<protein>
    <submittedName>
        <fullName evidence="10">SLC7A6</fullName>
    </submittedName>
</protein>
<dbReference type="AlphaFoldDB" id="A0A7J7IZH6"/>
<keyword evidence="6 9" id="KW-1133">Transmembrane helix</keyword>
<evidence type="ECO:0000256" key="5">
    <source>
        <dbReference type="ARBA" id="ARBA00022692"/>
    </source>
</evidence>
<dbReference type="EMBL" id="VXIV02003268">
    <property type="protein sequence ID" value="KAF6018946.1"/>
    <property type="molecule type" value="Genomic_DNA"/>
</dbReference>
<dbReference type="OrthoDB" id="10062876at2759"/>
<dbReference type="PANTHER" id="PTHR11785:SF528">
    <property type="entry name" value="AMINO ACID TRANSPORTER PROTEIN JHI-21"/>
    <property type="match status" value="1"/>
</dbReference>
<evidence type="ECO:0000256" key="7">
    <source>
        <dbReference type="ARBA" id="ARBA00023136"/>
    </source>
</evidence>
<feature type="transmembrane region" description="Helical" evidence="9">
    <location>
        <begin position="308"/>
        <end position="334"/>
    </location>
</feature>
<feature type="transmembrane region" description="Helical" evidence="9">
    <location>
        <begin position="415"/>
        <end position="436"/>
    </location>
</feature>
<comment type="subcellular location">
    <subcellularLocation>
        <location evidence="1">Cell membrane</location>
        <topology evidence="1">Multi-pass membrane protein</topology>
    </subcellularLocation>
</comment>
<evidence type="ECO:0000256" key="8">
    <source>
        <dbReference type="SAM" id="MobiDB-lite"/>
    </source>
</evidence>
<keyword evidence="11" id="KW-1185">Reference proteome</keyword>
<evidence type="ECO:0000256" key="9">
    <source>
        <dbReference type="SAM" id="Phobius"/>
    </source>
</evidence>
<feature type="transmembrane region" description="Helical" evidence="9">
    <location>
        <begin position="380"/>
        <end position="403"/>
    </location>
</feature>
<feature type="region of interest" description="Disordered" evidence="8">
    <location>
        <begin position="1"/>
        <end position="26"/>
    </location>
</feature>
<name>A0A7J7IZH6_BUGNE</name>
<dbReference type="Proteomes" id="UP000593567">
    <property type="component" value="Unassembled WGS sequence"/>
</dbReference>
<gene>
    <name evidence="10" type="ORF">EB796_022767</name>
</gene>
<feature type="transmembrane region" description="Helical" evidence="9">
    <location>
        <begin position="67"/>
        <end position="89"/>
    </location>
</feature>
<proteinExistence type="inferred from homology"/>
<dbReference type="FunFam" id="1.20.1740.10:FF:000003">
    <property type="entry name" value="Y+L amino acid transporter 1 isoform X1"/>
    <property type="match status" value="1"/>
</dbReference>
<evidence type="ECO:0000313" key="10">
    <source>
        <dbReference type="EMBL" id="KAF6018946.1"/>
    </source>
</evidence>
<dbReference type="Gene3D" id="1.20.1740.10">
    <property type="entry name" value="Amino acid/polyamine transporter I"/>
    <property type="match status" value="1"/>
</dbReference>
<feature type="transmembrane region" description="Helical" evidence="9">
    <location>
        <begin position="442"/>
        <end position="462"/>
    </location>
</feature>
<keyword evidence="4" id="KW-1003">Cell membrane</keyword>
<evidence type="ECO:0000256" key="1">
    <source>
        <dbReference type="ARBA" id="ARBA00004651"/>
    </source>
</evidence>
<dbReference type="PIRSF" id="PIRSF006060">
    <property type="entry name" value="AA_transporter"/>
    <property type="match status" value="1"/>
</dbReference>